<proteinExistence type="predicted"/>
<feature type="signal peptide" evidence="1">
    <location>
        <begin position="1"/>
        <end position="26"/>
    </location>
</feature>
<dbReference type="AlphaFoldDB" id="A0A8D8S9L3"/>
<sequence>MNITIMDYKVLLLLTLYILLPTNCVAKRKAKSVSTVIDAKWHLTPTVLEISEYLTEESENLFWEYVEYINSLQPALIDSASDKERYDRALGEAARLLSNPQLNLLKLSLSMHYNSPRVEMYHQIALDRGVKCPVAVDFGDKLVCHLDSLDETVNAYLQKDVSSRPQLDTFRLDHQFPGCRNDSLTVVLYGELGTPEFKQYHDKLKEYAVKKEINYIVRHFVKVM</sequence>
<dbReference type="PANTHER" id="PTHR11226:SF0">
    <property type="entry name" value="UDP-GLUCOSE:GLYCOPROTEIN GLUCOSYLTRANSFERASE"/>
    <property type="match status" value="1"/>
</dbReference>
<keyword evidence="3" id="KW-0808">Transferase</keyword>
<dbReference type="GO" id="GO:0036503">
    <property type="term" value="P:ERAD pathway"/>
    <property type="evidence" value="ECO:0007669"/>
    <property type="project" value="TreeGrafter"/>
</dbReference>
<organism evidence="3">
    <name type="scientific">Cacopsylla melanoneura</name>
    <dbReference type="NCBI Taxonomy" id="428564"/>
    <lineage>
        <taxon>Eukaryota</taxon>
        <taxon>Metazoa</taxon>
        <taxon>Ecdysozoa</taxon>
        <taxon>Arthropoda</taxon>
        <taxon>Hexapoda</taxon>
        <taxon>Insecta</taxon>
        <taxon>Pterygota</taxon>
        <taxon>Neoptera</taxon>
        <taxon>Paraneoptera</taxon>
        <taxon>Hemiptera</taxon>
        <taxon>Sternorrhyncha</taxon>
        <taxon>Psylloidea</taxon>
        <taxon>Psyllidae</taxon>
        <taxon>Psyllinae</taxon>
        <taxon>Cacopsylla</taxon>
    </lineage>
</organism>
<dbReference type="GO" id="GO:0005783">
    <property type="term" value="C:endoplasmic reticulum"/>
    <property type="evidence" value="ECO:0007669"/>
    <property type="project" value="TreeGrafter"/>
</dbReference>
<dbReference type="EMBL" id="HBUF01347886">
    <property type="protein sequence ID" value="CAG6711180.1"/>
    <property type="molecule type" value="Transcribed_RNA"/>
</dbReference>
<dbReference type="GO" id="GO:0051082">
    <property type="term" value="F:unfolded protein binding"/>
    <property type="evidence" value="ECO:0007669"/>
    <property type="project" value="TreeGrafter"/>
</dbReference>
<dbReference type="EMBL" id="HBUF01347887">
    <property type="protein sequence ID" value="CAG6711182.1"/>
    <property type="molecule type" value="Transcribed_RNA"/>
</dbReference>
<evidence type="ECO:0000256" key="1">
    <source>
        <dbReference type="SAM" id="SignalP"/>
    </source>
</evidence>
<dbReference type="InterPro" id="IPR040693">
    <property type="entry name" value="UGGT_TRXL_1"/>
</dbReference>
<dbReference type="GO" id="GO:0003980">
    <property type="term" value="F:UDP-glucose:glycoprotein glucosyltransferase activity"/>
    <property type="evidence" value="ECO:0007669"/>
    <property type="project" value="InterPro"/>
</dbReference>
<dbReference type="GO" id="GO:0018279">
    <property type="term" value="P:protein N-linked glycosylation via asparagine"/>
    <property type="evidence" value="ECO:0007669"/>
    <property type="project" value="TreeGrafter"/>
</dbReference>
<dbReference type="InterPro" id="IPR009448">
    <property type="entry name" value="UDP-g_GGtrans"/>
</dbReference>
<protein>
    <submittedName>
        <fullName evidence="3">UDP-glucose:glycoprotein glucosyltransferase</fullName>
    </submittedName>
</protein>
<reference evidence="3" key="1">
    <citation type="submission" date="2021-05" db="EMBL/GenBank/DDBJ databases">
        <authorList>
            <person name="Alioto T."/>
            <person name="Alioto T."/>
            <person name="Gomez Garrido J."/>
        </authorList>
    </citation>
    <scope>NUCLEOTIDE SEQUENCE</scope>
</reference>
<feature type="domain" description="UGGT thioredoxin-like" evidence="2">
    <location>
        <begin position="44"/>
        <end position="222"/>
    </location>
</feature>
<dbReference type="EMBL" id="HBUF01211763">
    <property type="protein sequence ID" value="CAG6665772.1"/>
    <property type="molecule type" value="Transcribed_RNA"/>
</dbReference>
<dbReference type="PANTHER" id="PTHR11226">
    <property type="entry name" value="UDP-GLUCOSE GLYCOPROTEIN:GLUCOSYLTRANSFERASE"/>
    <property type="match status" value="1"/>
</dbReference>
<evidence type="ECO:0000259" key="2">
    <source>
        <dbReference type="Pfam" id="PF18400"/>
    </source>
</evidence>
<accession>A0A8D8S9L3</accession>
<keyword evidence="1" id="KW-0732">Signal</keyword>
<evidence type="ECO:0000313" key="3">
    <source>
        <dbReference type="EMBL" id="CAG6665770.1"/>
    </source>
</evidence>
<name>A0A8D8S9L3_9HEMI</name>
<dbReference type="Pfam" id="PF18400">
    <property type="entry name" value="Thioredoxin_12"/>
    <property type="match status" value="1"/>
</dbReference>
<feature type="chain" id="PRO_5033671095" evidence="1">
    <location>
        <begin position="27"/>
        <end position="224"/>
    </location>
</feature>
<dbReference type="EMBL" id="HBUF01211762">
    <property type="protein sequence ID" value="CAG6665770.1"/>
    <property type="molecule type" value="Transcribed_RNA"/>
</dbReference>